<evidence type="ECO:0000313" key="2">
    <source>
        <dbReference type="EMBL" id="KAF5360068.1"/>
    </source>
</evidence>
<evidence type="ECO:0000256" key="1">
    <source>
        <dbReference type="SAM" id="MobiDB-lite"/>
    </source>
</evidence>
<dbReference type="AlphaFoldDB" id="A0A8H5LK65"/>
<reference evidence="2 3" key="1">
    <citation type="journal article" date="2020" name="ISME J.">
        <title>Uncovering the hidden diversity of litter-decomposition mechanisms in mushroom-forming fungi.</title>
        <authorList>
            <person name="Floudas D."/>
            <person name="Bentzer J."/>
            <person name="Ahren D."/>
            <person name="Johansson T."/>
            <person name="Persson P."/>
            <person name="Tunlid A."/>
        </authorList>
    </citation>
    <scope>NUCLEOTIDE SEQUENCE [LARGE SCALE GENOMIC DNA]</scope>
    <source>
        <strain evidence="2 3">CBS 291.85</strain>
    </source>
</reference>
<proteinExistence type="predicted"/>
<feature type="compositionally biased region" description="Polar residues" evidence="1">
    <location>
        <begin position="300"/>
        <end position="311"/>
    </location>
</feature>
<evidence type="ECO:0000313" key="3">
    <source>
        <dbReference type="Proteomes" id="UP000559256"/>
    </source>
</evidence>
<protein>
    <submittedName>
        <fullName evidence="2">Uncharacterized protein</fullName>
    </submittedName>
</protein>
<keyword evidence="3" id="KW-1185">Reference proteome</keyword>
<accession>A0A8H5LK65</accession>
<organism evidence="2 3">
    <name type="scientific">Tetrapyrgos nigripes</name>
    <dbReference type="NCBI Taxonomy" id="182062"/>
    <lineage>
        <taxon>Eukaryota</taxon>
        <taxon>Fungi</taxon>
        <taxon>Dikarya</taxon>
        <taxon>Basidiomycota</taxon>
        <taxon>Agaricomycotina</taxon>
        <taxon>Agaricomycetes</taxon>
        <taxon>Agaricomycetidae</taxon>
        <taxon>Agaricales</taxon>
        <taxon>Marasmiineae</taxon>
        <taxon>Marasmiaceae</taxon>
        <taxon>Tetrapyrgos</taxon>
    </lineage>
</organism>
<name>A0A8H5LK65_9AGAR</name>
<sequence>MNGACGPVSKLVCQKEWSSPPPEENESAPSESIYAFVPPETAFVSGSVPGDRGEDQGRDLHTNSNSRVDTTGIVHEATRQIPETEVLLEFSPCHQPERTNRRWPFTTSLDGDEVHTSSMNPPPVIHIQLPVQTTTPSRRCRANPDLDADAGRSTTNTTRVSVQIPPWTTNPNCSTGSPILFICSDLCSSPSSSLPLPSPIFSFNSNPCFSSGSASPKERSSRCPSLRLISRFYIYRETELVASEATYLDLISTTTTTATATTSTTTSTSSSTSIQTESVSTSTPMPSESGSGEDRDGDTANDSQAGSSTGTNHVWSTKFVPSYWKFIYRNVLEGCSDPTSDPSSRSEPYMYTSRYTVVQEILDNGVSDNGSLQGQVVRHRLVYRFRGTGLNLKDSKDSKAAPHPSPVGLELELSPLPSSTVEVTGPEVCEANDMIDLAFLSSSSTSLSSPAASTEVSEPVDHLEFDNVSELMYPTLAELAAYGFSSDSEDDALLGNGAAVCTVIGDTPNHDCHWDQPQVAPVGALNSTLLPVSAIYDPNPNSTCPSMAQELPVGLADFPSAISTLVSCSDDMDTAPQAPSPSVDVMHMASQTKVPVVDETDDSEEFHYFWETENPSAQFHSPGYGMQFQNIEDIDTGSSMLGIGGMGEMADALMHTQHAQWDLPVDTSASMSTEYSLLKHSGSFDPYAFATTSLTGPELAGLVDDVDDSLAPSANGEFIEVPDAFRADSQVCTNEASNEGMIIPAPYDNSDFGFLKFTHASGNTTLTSPVLHPPQHKCCHCGRDA</sequence>
<feature type="region of interest" description="Disordered" evidence="1">
    <location>
        <begin position="258"/>
        <end position="311"/>
    </location>
</feature>
<gene>
    <name evidence="2" type="ORF">D9758_007595</name>
</gene>
<feature type="compositionally biased region" description="Low complexity" evidence="1">
    <location>
        <begin position="258"/>
        <end position="283"/>
    </location>
</feature>
<feature type="region of interest" description="Disordered" evidence="1">
    <location>
        <begin position="132"/>
        <end position="158"/>
    </location>
</feature>
<comment type="caution">
    <text evidence="2">The sequence shown here is derived from an EMBL/GenBank/DDBJ whole genome shotgun (WGS) entry which is preliminary data.</text>
</comment>
<dbReference type="Proteomes" id="UP000559256">
    <property type="component" value="Unassembled WGS sequence"/>
</dbReference>
<feature type="region of interest" description="Disordered" evidence="1">
    <location>
        <begin position="1"/>
        <end position="73"/>
    </location>
</feature>
<feature type="compositionally biased region" description="Basic and acidic residues" evidence="1">
    <location>
        <begin position="51"/>
        <end position="61"/>
    </location>
</feature>
<dbReference type="EMBL" id="JAACJM010000045">
    <property type="protein sequence ID" value="KAF5360068.1"/>
    <property type="molecule type" value="Genomic_DNA"/>
</dbReference>